<keyword evidence="1" id="KW-0121">Carboxypeptidase</keyword>
<name>A0A3A8QXZ5_9BACT</name>
<dbReference type="RefSeq" id="WP_121768805.1">
    <property type="nucleotide sequence ID" value="NZ_RAWM01000003.1"/>
</dbReference>
<keyword evidence="2" id="KW-1185">Reference proteome</keyword>
<keyword evidence="1" id="KW-0378">Hydrolase</keyword>
<sequence length="567" mass="61858">MRRKQVLAGLVVAVLLGVGAWMLLRPEPVSRPAPSSPPVLTRVEDAGVPEVAPGVETVEDAGLWLTATLEGAHPFEGEARVGAAFISDSDRGWWEEEGRLRFARTGPARLEDLAHVREWVESPVTGSVVGPVAVPSAPRYQVMAFAPDGTVWWGDEVPATQPVTGRVNLGVVKAHPPTGVRVRLEGARDLPGTFFVRMQRGVDPEQAEESSRLLPVLALAAPKLMHAFENDTPVPLSKDEETRLAPLPPDRSVRLWLRTPSGKQSEPVDVPLREGFVEPVTLDVARLFPEGVGGTVTLRGRVLLGDGTRPLGTAVFRQGDGGEELPLTPDGRFTIQDVPTWKETRFTVRREVGEEQGRPLGPLWWDFDFTPTAETRGTVDVVWRMPVYRWLVLRMDGFTRAQLRERSEPPYPVYLLERRDAQGAWSLVPTREFHPEEDGLAVSLVEPGTYRVRVASSPYASRPSSVARVGEDFADTEVRLSAEDGLLSACEVQVTREGQPVDGAVVIASGSSPSLPPVRAETDSTGRWRMGAVNSDAVPLRVLGAGNEWEGDGAEACRRSGVVEVRL</sequence>
<keyword evidence="1" id="KW-0645">Protease</keyword>
<evidence type="ECO:0000313" key="1">
    <source>
        <dbReference type="EMBL" id="RKH73437.1"/>
    </source>
</evidence>
<dbReference type="GO" id="GO:0004180">
    <property type="term" value="F:carboxypeptidase activity"/>
    <property type="evidence" value="ECO:0007669"/>
    <property type="project" value="UniProtKB-KW"/>
</dbReference>
<proteinExistence type="predicted"/>
<dbReference type="EMBL" id="RAWM01000003">
    <property type="protein sequence ID" value="RKH73437.1"/>
    <property type="molecule type" value="Genomic_DNA"/>
</dbReference>
<reference evidence="2" key="1">
    <citation type="submission" date="2018-09" db="EMBL/GenBank/DDBJ databases">
        <authorList>
            <person name="Livingstone P.G."/>
            <person name="Whitworth D.E."/>
        </authorList>
    </citation>
    <scope>NUCLEOTIDE SEQUENCE [LARGE SCALE GENOMIC DNA]</scope>
    <source>
        <strain evidence="2">AB047A</strain>
    </source>
</reference>
<dbReference type="AlphaFoldDB" id="A0A3A8QXZ5"/>
<dbReference type="OrthoDB" id="5490054at2"/>
<organism evidence="1 2">
    <name type="scientific">Corallococcus interemptor</name>
    <dbReference type="NCBI Taxonomy" id="2316720"/>
    <lineage>
        <taxon>Bacteria</taxon>
        <taxon>Pseudomonadati</taxon>
        <taxon>Myxococcota</taxon>
        <taxon>Myxococcia</taxon>
        <taxon>Myxococcales</taxon>
        <taxon>Cystobacterineae</taxon>
        <taxon>Myxococcaceae</taxon>
        <taxon>Corallococcus</taxon>
    </lineage>
</organism>
<protein>
    <submittedName>
        <fullName evidence="1">Carboxypeptidase regulatory-like domain-containing protein</fullName>
    </submittedName>
</protein>
<dbReference type="Proteomes" id="UP000282656">
    <property type="component" value="Unassembled WGS sequence"/>
</dbReference>
<gene>
    <name evidence="1" type="ORF">D7X96_01680</name>
</gene>
<accession>A0A3A8QXZ5</accession>
<evidence type="ECO:0000313" key="2">
    <source>
        <dbReference type="Proteomes" id="UP000282656"/>
    </source>
</evidence>
<comment type="caution">
    <text evidence="1">The sequence shown here is derived from an EMBL/GenBank/DDBJ whole genome shotgun (WGS) entry which is preliminary data.</text>
</comment>